<proteinExistence type="predicted"/>
<dbReference type="SUPFAM" id="SSF159672">
    <property type="entry name" value="CbiG N-terminal domain-like"/>
    <property type="match status" value="1"/>
</dbReference>
<dbReference type="Gene3D" id="3.30.420.180">
    <property type="entry name" value="CobE/GbiG C-terminal domain"/>
    <property type="match status" value="1"/>
</dbReference>
<feature type="domain" description="CobE/GbiG C-terminal" evidence="1">
    <location>
        <begin position="200"/>
        <end position="318"/>
    </location>
</feature>
<evidence type="ECO:0000313" key="3">
    <source>
        <dbReference type="EMBL" id="GLI54890.1"/>
    </source>
</evidence>
<dbReference type="InterPro" id="IPR021744">
    <property type="entry name" value="CbiG_N"/>
</dbReference>
<dbReference type="Proteomes" id="UP001144471">
    <property type="component" value="Unassembled WGS sequence"/>
</dbReference>
<dbReference type="EMBL" id="BSDY01000002">
    <property type="protein sequence ID" value="GLI54890.1"/>
    <property type="molecule type" value="Genomic_DNA"/>
</dbReference>
<dbReference type="SUPFAM" id="SSF159664">
    <property type="entry name" value="CobE/GbiG C-terminal domain-like"/>
    <property type="match status" value="1"/>
</dbReference>
<dbReference type="InterPro" id="IPR002750">
    <property type="entry name" value="CobE/GbiG_C"/>
</dbReference>
<dbReference type="PANTHER" id="PTHR37477:SF1">
    <property type="entry name" value="COBALT-PRECORRIN-5A HYDROLASE"/>
    <property type="match status" value="1"/>
</dbReference>
<gene>
    <name evidence="3" type="ORF">PM10SUCC1_04050</name>
</gene>
<sequence length="324" mass="35032">MKWAIISVTKKGVERGLEIESKLGADIYTIPKFHREGAISMKDGFKKGVEEIFYKYDMLLFIMASGIVVRSIAPLIKSKDVDPGVLVMDEGGNFVTSLLSGHLGGANEGAQRVAELTKAVPVVSTASDVSGKIAVDTIAMEMGAKLESLESAKRVTSLIVAGERVELKVPENIGGPNPAGVVVVSNRKTVEISQIIPENIVVGIGCRRDTPCREIMETLKEVFDGLDLHMKSVRLLATVDIKADEKGLLELSEILKKDLVIVARDEIAKIEERFETSEFVRKTIGVGAVSAPAAEIASGRAGSFLLEKHKKNGVTISVYQEETR</sequence>
<dbReference type="InterPro" id="IPR038029">
    <property type="entry name" value="GbiG_N_sf"/>
</dbReference>
<dbReference type="AlphaFoldDB" id="A0A9W6LMG4"/>
<feature type="domain" description="Cobalamin synthesis G N-terminal" evidence="2">
    <location>
        <begin position="49"/>
        <end position="128"/>
    </location>
</feature>
<organism evidence="3 4">
    <name type="scientific">Propionigenium maris DSM 9537</name>
    <dbReference type="NCBI Taxonomy" id="1123000"/>
    <lineage>
        <taxon>Bacteria</taxon>
        <taxon>Fusobacteriati</taxon>
        <taxon>Fusobacteriota</taxon>
        <taxon>Fusobacteriia</taxon>
        <taxon>Fusobacteriales</taxon>
        <taxon>Fusobacteriaceae</taxon>
        <taxon>Propionigenium</taxon>
    </lineage>
</organism>
<dbReference type="Pfam" id="PF01890">
    <property type="entry name" value="CbiG_C"/>
    <property type="match status" value="1"/>
</dbReference>
<dbReference type="NCBIfam" id="NF004466">
    <property type="entry name" value="PRK05788.1-4"/>
    <property type="match status" value="1"/>
</dbReference>
<dbReference type="InterPro" id="IPR052553">
    <property type="entry name" value="CbiG_hydrolase"/>
</dbReference>
<comment type="caution">
    <text evidence="3">The sequence shown here is derived from an EMBL/GenBank/DDBJ whole genome shotgun (WGS) entry which is preliminary data.</text>
</comment>
<evidence type="ECO:0000313" key="4">
    <source>
        <dbReference type="Proteomes" id="UP001144471"/>
    </source>
</evidence>
<dbReference type="PANTHER" id="PTHR37477">
    <property type="entry name" value="COBALT-PRECORRIN-5A HYDROLASE"/>
    <property type="match status" value="1"/>
</dbReference>
<evidence type="ECO:0000259" key="1">
    <source>
        <dbReference type="Pfam" id="PF01890"/>
    </source>
</evidence>
<accession>A0A9W6LMG4</accession>
<dbReference type="Pfam" id="PF11760">
    <property type="entry name" value="CbiG_N"/>
    <property type="match status" value="1"/>
</dbReference>
<dbReference type="GO" id="GO:0009236">
    <property type="term" value="P:cobalamin biosynthetic process"/>
    <property type="evidence" value="ECO:0007669"/>
    <property type="project" value="InterPro"/>
</dbReference>
<dbReference type="InterPro" id="IPR036518">
    <property type="entry name" value="CobE/GbiG_C_sf"/>
</dbReference>
<reference evidence="3" key="1">
    <citation type="submission" date="2022-12" db="EMBL/GenBank/DDBJ databases">
        <title>Reference genome sequencing for broad-spectrum identification of bacterial and archaeal isolates by mass spectrometry.</title>
        <authorList>
            <person name="Sekiguchi Y."/>
            <person name="Tourlousse D.M."/>
        </authorList>
    </citation>
    <scope>NUCLEOTIDE SEQUENCE</scope>
    <source>
        <strain evidence="3">10succ1</strain>
    </source>
</reference>
<name>A0A9W6LMG4_9FUSO</name>
<dbReference type="Gene3D" id="3.40.50.11220">
    <property type="match status" value="1"/>
</dbReference>
<keyword evidence="4" id="KW-1185">Reference proteome</keyword>
<dbReference type="RefSeq" id="WP_281833026.1">
    <property type="nucleotide sequence ID" value="NZ_BSDY01000002.1"/>
</dbReference>
<evidence type="ECO:0000259" key="2">
    <source>
        <dbReference type="Pfam" id="PF11760"/>
    </source>
</evidence>
<protein>
    <submittedName>
        <fullName evidence="3">Cobalamin biosynthesis protein CbiG</fullName>
    </submittedName>
</protein>